<name>A0A0G2HYX1_9EURO</name>
<dbReference type="VEuPathDB" id="FungiDB:EMCG_02171"/>
<dbReference type="OrthoDB" id="4206888at2759"/>
<feature type="compositionally biased region" description="Low complexity" evidence="1">
    <location>
        <begin position="158"/>
        <end position="168"/>
    </location>
</feature>
<protein>
    <submittedName>
        <fullName evidence="2">Uncharacterized protein</fullName>
    </submittedName>
</protein>
<accession>A0A0G2HYX1</accession>
<dbReference type="Proteomes" id="UP000034164">
    <property type="component" value="Unassembled WGS sequence"/>
</dbReference>
<proteinExistence type="predicted"/>
<organism evidence="2 3">
    <name type="scientific">[Emmonsia] crescens</name>
    <dbReference type="NCBI Taxonomy" id="73230"/>
    <lineage>
        <taxon>Eukaryota</taxon>
        <taxon>Fungi</taxon>
        <taxon>Dikarya</taxon>
        <taxon>Ascomycota</taxon>
        <taxon>Pezizomycotina</taxon>
        <taxon>Eurotiomycetes</taxon>
        <taxon>Eurotiomycetidae</taxon>
        <taxon>Onygenales</taxon>
        <taxon>Ajellomycetaceae</taxon>
        <taxon>Emergomyces</taxon>
    </lineage>
</organism>
<feature type="region of interest" description="Disordered" evidence="1">
    <location>
        <begin position="1"/>
        <end position="37"/>
    </location>
</feature>
<dbReference type="AlphaFoldDB" id="A0A0G2HYX1"/>
<comment type="caution">
    <text evidence="2">The sequence shown here is derived from an EMBL/GenBank/DDBJ whole genome shotgun (WGS) entry which is preliminary data.</text>
</comment>
<evidence type="ECO:0000313" key="2">
    <source>
        <dbReference type="EMBL" id="KKZ63512.1"/>
    </source>
</evidence>
<reference evidence="3" key="1">
    <citation type="journal article" date="2015" name="PLoS Genet.">
        <title>The dynamic genome and transcriptome of the human fungal pathogen Blastomyces and close relative Emmonsia.</title>
        <authorList>
            <person name="Munoz J.F."/>
            <person name="Gauthier G.M."/>
            <person name="Desjardins C.A."/>
            <person name="Gallo J.E."/>
            <person name="Holder J."/>
            <person name="Sullivan T.D."/>
            <person name="Marty A.J."/>
            <person name="Carmen J.C."/>
            <person name="Chen Z."/>
            <person name="Ding L."/>
            <person name="Gujja S."/>
            <person name="Magrini V."/>
            <person name="Misas E."/>
            <person name="Mitreva M."/>
            <person name="Priest M."/>
            <person name="Saif S."/>
            <person name="Whiston E.A."/>
            <person name="Young S."/>
            <person name="Zeng Q."/>
            <person name="Goldman W.E."/>
            <person name="Mardis E.R."/>
            <person name="Taylor J.W."/>
            <person name="McEwen J.G."/>
            <person name="Clay O.K."/>
            <person name="Klein B.S."/>
            <person name="Cuomo C.A."/>
        </authorList>
    </citation>
    <scope>NUCLEOTIDE SEQUENCE [LARGE SCALE GENOMIC DNA]</scope>
    <source>
        <strain evidence="3">UAMH 3008</strain>
    </source>
</reference>
<evidence type="ECO:0000313" key="3">
    <source>
        <dbReference type="Proteomes" id="UP000034164"/>
    </source>
</evidence>
<evidence type="ECO:0000256" key="1">
    <source>
        <dbReference type="SAM" id="MobiDB-lite"/>
    </source>
</evidence>
<sequence length="303" mass="34080">MPCLVSSLEPSRKRQEPDDDLEQPQRQSRRLKLGGPPPAYWDNLSRIWLTKDTLREFDRRNSPSNRIVESGQRPCRPLTRQLLAKLKHHCQIPSVDPLSGCKPESLKEIKKLSRRGGPDLSDLRNFPDPCIPFYQSMSTGSSGCWKRRAGSAPDDSNNKTTTKTTSTTAYNRNFQQNLFSEQEFEEFREADMNASKEKSIVHLAIPIIEGYINDVRCMGGDYPFGNFAPLTDGTLANAKPDHFFGAQPEQLNHQICDELSDFIVLSTQKDHLIAPNFFQEAKGSDESPAVATWQACYNGAMGA</sequence>
<feature type="region of interest" description="Disordered" evidence="1">
    <location>
        <begin position="140"/>
        <end position="168"/>
    </location>
</feature>
<dbReference type="EMBL" id="LCZI01000973">
    <property type="protein sequence ID" value="KKZ63512.1"/>
    <property type="molecule type" value="Genomic_DNA"/>
</dbReference>
<gene>
    <name evidence="2" type="ORF">EMCG_02171</name>
</gene>